<proteinExistence type="inferred from homology"/>
<feature type="domain" description="Intradiol ring-cleavage dioxygenases" evidence="8">
    <location>
        <begin position="169"/>
        <end position="197"/>
    </location>
</feature>
<dbReference type="GO" id="GO:0009712">
    <property type="term" value="P:catechol-containing compound metabolic process"/>
    <property type="evidence" value="ECO:0007669"/>
    <property type="project" value="InterPro"/>
</dbReference>
<protein>
    <recommendedName>
        <fullName evidence="8">Intradiol ring-cleavage dioxygenases domain-containing protein</fullName>
    </recommendedName>
</protein>
<dbReference type="InterPro" id="IPR050770">
    <property type="entry name" value="Intradiol_RC_Dioxygenase"/>
</dbReference>
<sequence length="347" mass="39310">MSPNATDANGSNEASGLGVRDATRRKWAAETKEHVVPPMLDLTIENITQNVVMMNSNVKEDPRLQFIITELVKASHDFVRKVELQFDEWEQAWQFLTKVGQISDDVRHEMVLLSDILGISALVDSISYRHQPGATESSVLGPFHDENAHVIDTGGSIASEGTFGECTLVRGFIRDVEGKPVSKALIDVWETDGNGVYDLEYAEKEGPDCRGKLWSEQDGSYAFKCVRPVPYPISNDGPVGELLRTLNRHWYRPAHMHFMVLHPEFEKLITALYSRDSKYIESDTVFGVKKSLMVDYVFTVDPELVRQYGLKTFKKDIDGVEKEGFWLLEFNFILVKNSDPPLRKTHD</sequence>
<dbReference type="InterPro" id="IPR015889">
    <property type="entry name" value="Intradiol_dOase_core"/>
</dbReference>
<organism evidence="9 10">
    <name type="scientific">Cylindrodendrum hubeiense</name>
    <dbReference type="NCBI Taxonomy" id="595255"/>
    <lineage>
        <taxon>Eukaryota</taxon>
        <taxon>Fungi</taxon>
        <taxon>Dikarya</taxon>
        <taxon>Ascomycota</taxon>
        <taxon>Pezizomycotina</taxon>
        <taxon>Sordariomycetes</taxon>
        <taxon>Hypocreomycetidae</taxon>
        <taxon>Hypocreales</taxon>
        <taxon>Nectriaceae</taxon>
        <taxon>Cylindrodendrum</taxon>
    </lineage>
</organism>
<evidence type="ECO:0000256" key="3">
    <source>
        <dbReference type="ARBA" id="ARBA00022723"/>
    </source>
</evidence>
<comment type="cofactor">
    <cofactor evidence="1">
        <name>Fe(3+)</name>
        <dbReference type="ChEBI" id="CHEBI:29034"/>
    </cofactor>
</comment>
<evidence type="ECO:0000256" key="5">
    <source>
        <dbReference type="ARBA" id="ARBA00023002"/>
    </source>
</evidence>
<dbReference type="GO" id="GO:0008199">
    <property type="term" value="F:ferric iron binding"/>
    <property type="evidence" value="ECO:0007669"/>
    <property type="project" value="InterPro"/>
</dbReference>
<evidence type="ECO:0000256" key="4">
    <source>
        <dbReference type="ARBA" id="ARBA00022964"/>
    </source>
</evidence>
<comment type="similarity">
    <text evidence="2">Belongs to the intradiol ring-cleavage dioxygenase family.</text>
</comment>
<dbReference type="SUPFAM" id="SSF49482">
    <property type="entry name" value="Aromatic compound dioxygenase"/>
    <property type="match status" value="1"/>
</dbReference>
<dbReference type="Pfam" id="PF00775">
    <property type="entry name" value="Dioxygenase_C"/>
    <property type="match status" value="1"/>
</dbReference>
<keyword evidence="3" id="KW-0479">Metal-binding</keyword>
<dbReference type="PANTHER" id="PTHR33711">
    <property type="entry name" value="DIOXYGENASE, PUTATIVE (AFU_ORTHOLOGUE AFUA_2G02910)-RELATED"/>
    <property type="match status" value="1"/>
</dbReference>
<dbReference type="PANTHER" id="PTHR33711:SF7">
    <property type="entry name" value="INTRADIOL RING-CLEAVAGE DIOXYGENASES DOMAIN-CONTAINING PROTEIN-RELATED"/>
    <property type="match status" value="1"/>
</dbReference>
<name>A0A9P5HN27_9HYPO</name>
<keyword evidence="4" id="KW-0223">Dioxygenase</keyword>
<keyword evidence="5" id="KW-0560">Oxidoreductase</keyword>
<accession>A0A9P5HN27</accession>
<evidence type="ECO:0000256" key="1">
    <source>
        <dbReference type="ARBA" id="ARBA00001965"/>
    </source>
</evidence>
<feature type="compositionally biased region" description="Polar residues" evidence="7">
    <location>
        <begin position="1"/>
        <end position="14"/>
    </location>
</feature>
<evidence type="ECO:0000313" key="10">
    <source>
        <dbReference type="Proteomes" id="UP000722485"/>
    </source>
</evidence>
<evidence type="ECO:0000256" key="7">
    <source>
        <dbReference type="SAM" id="MobiDB-lite"/>
    </source>
</evidence>
<keyword evidence="6" id="KW-0408">Iron</keyword>
<keyword evidence="10" id="KW-1185">Reference proteome</keyword>
<dbReference type="InterPro" id="IPR000627">
    <property type="entry name" value="Intradiol_dOase_C"/>
</dbReference>
<feature type="region of interest" description="Disordered" evidence="7">
    <location>
        <begin position="1"/>
        <end position="22"/>
    </location>
</feature>
<evidence type="ECO:0000259" key="8">
    <source>
        <dbReference type="PROSITE" id="PS00083"/>
    </source>
</evidence>
<comment type="caution">
    <text evidence="9">The sequence shown here is derived from an EMBL/GenBank/DDBJ whole genome shotgun (WGS) entry which is preliminary data.</text>
</comment>
<gene>
    <name evidence="9" type="ORF">G7Z17_g599</name>
</gene>
<dbReference type="OrthoDB" id="5238185at2759"/>
<dbReference type="GO" id="GO:0018576">
    <property type="term" value="F:catechol 1,2-dioxygenase activity"/>
    <property type="evidence" value="ECO:0007669"/>
    <property type="project" value="InterPro"/>
</dbReference>
<dbReference type="PROSITE" id="PS00083">
    <property type="entry name" value="INTRADIOL_DIOXYGENAS"/>
    <property type="match status" value="1"/>
</dbReference>
<reference evidence="9" key="1">
    <citation type="submission" date="2020-03" db="EMBL/GenBank/DDBJ databases">
        <title>Draft Genome Sequence of Cylindrodendrum hubeiense.</title>
        <authorList>
            <person name="Buettner E."/>
            <person name="Kellner H."/>
        </authorList>
    </citation>
    <scope>NUCLEOTIDE SEQUENCE</scope>
    <source>
        <strain evidence="9">IHI 201604</strain>
    </source>
</reference>
<evidence type="ECO:0000256" key="2">
    <source>
        <dbReference type="ARBA" id="ARBA00007825"/>
    </source>
</evidence>
<dbReference type="Proteomes" id="UP000722485">
    <property type="component" value="Unassembled WGS sequence"/>
</dbReference>
<dbReference type="EMBL" id="JAANBB010000004">
    <property type="protein sequence ID" value="KAF7557561.1"/>
    <property type="molecule type" value="Genomic_DNA"/>
</dbReference>
<dbReference type="Gene3D" id="2.60.130.10">
    <property type="entry name" value="Aromatic compound dioxygenase"/>
    <property type="match status" value="1"/>
</dbReference>
<evidence type="ECO:0000256" key="6">
    <source>
        <dbReference type="ARBA" id="ARBA00023004"/>
    </source>
</evidence>
<dbReference type="InterPro" id="IPR007535">
    <property type="entry name" value="Catechol_dOase_N"/>
</dbReference>
<dbReference type="AlphaFoldDB" id="A0A9P5HN27"/>
<dbReference type="Pfam" id="PF04444">
    <property type="entry name" value="Dioxygenase_N"/>
    <property type="match status" value="1"/>
</dbReference>
<evidence type="ECO:0000313" key="9">
    <source>
        <dbReference type="EMBL" id="KAF7557561.1"/>
    </source>
</evidence>